<accession>A0ABR9SHN9</accession>
<keyword evidence="2" id="KW-1185">Reference proteome</keyword>
<dbReference type="Proteomes" id="UP000715965">
    <property type="component" value="Unassembled WGS sequence"/>
</dbReference>
<proteinExistence type="predicted"/>
<sequence>MRLAPLALAALLAACGGGGDAVNSSLQLGVVVAGQPAPPIAWGQPTSLAILAGQSVELDANEPVQWAFSVNGSPLFASGTTVVVQGVSITQADLSPSRVVLQTSFDGPTQLPIFVTLTATSTIDLAQVATVDLQLQ</sequence>
<comment type="caution">
    <text evidence="1">The sequence shown here is derived from an EMBL/GenBank/DDBJ whole genome shotgun (WGS) entry which is preliminary data.</text>
</comment>
<name>A0ABR9SHN9_9BURK</name>
<evidence type="ECO:0000313" key="1">
    <source>
        <dbReference type="EMBL" id="MBE7941873.1"/>
    </source>
</evidence>
<dbReference type="PROSITE" id="PS51257">
    <property type="entry name" value="PROKAR_LIPOPROTEIN"/>
    <property type="match status" value="1"/>
</dbReference>
<dbReference type="RefSeq" id="WP_193781435.1">
    <property type="nucleotide sequence ID" value="NZ_JADDOJ010000068.1"/>
</dbReference>
<evidence type="ECO:0000313" key="2">
    <source>
        <dbReference type="Proteomes" id="UP000715965"/>
    </source>
</evidence>
<reference evidence="1 2" key="1">
    <citation type="submission" date="2020-10" db="EMBL/GenBank/DDBJ databases">
        <title>Draft genome of Ramlibacter aquaticus LMG 30558.</title>
        <authorList>
            <person name="Props R."/>
        </authorList>
    </citation>
    <scope>NUCLEOTIDE SEQUENCE [LARGE SCALE GENOMIC DNA]</scope>
    <source>
        <strain evidence="1 2">LMG 30558</strain>
    </source>
</reference>
<organism evidence="1 2">
    <name type="scientific">Ramlibacter aquaticus</name>
    <dbReference type="NCBI Taxonomy" id="2780094"/>
    <lineage>
        <taxon>Bacteria</taxon>
        <taxon>Pseudomonadati</taxon>
        <taxon>Pseudomonadota</taxon>
        <taxon>Betaproteobacteria</taxon>
        <taxon>Burkholderiales</taxon>
        <taxon>Comamonadaceae</taxon>
        <taxon>Ramlibacter</taxon>
    </lineage>
</organism>
<gene>
    <name evidence="1" type="ORF">IM725_14945</name>
</gene>
<protein>
    <submittedName>
        <fullName evidence="1">Uncharacterized protein</fullName>
    </submittedName>
</protein>
<dbReference type="EMBL" id="JADDOJ010000068">
    <property type="protein sequence ID" value="MBE7941873.1"/>
    <property type="molecule type" value="Genomic_DNA"/>
</dbReference>